<dbReference type="Proteomes" id="UP001500274">
    <property type="component" value="Unassembled WGS sequence"/>
</dbReference>
<sequence>MSDSIIVGVTDANSSQRAVDWAAARARRGGESLVLFSVVGGATGAVGEDDVLTAAVAATRERLEHQAGLLRSAGVSCEVRVSHGNPVAELVEASKDARLLVIGGEKRAQGRRGQHGYRIAAGSHSPVVVVPLDAPADGTGVVVGVDGSEVSDAAVAFAASEAERFGETLTIVSAWMPVAVPGDFGVYPDLYLTDLNAITQSAVDRVAETVGEAYPDLDVQTRVVEGDPAAAIADAAGAARLVVVGSHGRGAFARFLLGSVSEEVVSQVTTATAVVR</sequence>
<dbReference type="Gene3D" id="3.40.50.620">
    <property type="entry name" value="HUPs"/>
    <property type="match status" value="2"/>
</dbReference>
<feature type="domain" description="UspA" evidence="2">
    <location>
        <begin position="1"/>
        <end position="131"/>
    </location>
</feature>
<comment type="caution">
    <text evidence="3">The sequence shown here is derived from an EMBL/GenBank/DDBJ whole genome shotgun (WGS) entry which is preliminary data.</text>
</comment>
<evidence type="ECO:0000313" key="4">
    <source>
        <dbReference type="Proteomes" id="UP001500274"/>
    </source>
</evidence>
<dbReference type="EMBL" id="BAAARI010000012">
    <property type="protein sequence ID" value="GAA2580633.1"/>
    <property type="molecule type" value="Genomic_DNA"/>
</dbReference>
<reference evidence="3 4" key="1">
    <citation type="journal article" date="2019" name="Int. J. Syst. Evol. Microbiol.">
        <title>The Global Catalogue of Microorganisms (GCM) 10K type strain sequencing project: providing services to taxonomists for standard genome sequencing and annotation.</title>
        <authorList>
            <consortium name="The Broad Institute Genomics Platform"/>
            <consortium name="The Broad Institute Genome Sequencing Center for Infectious Disease"/>
            <person name="Wu L."/>
            <person name="Ma J."/>
        </authorList>
    </citation>
    <scope>NUCLEOTIDE SEQUENCE [LARGE SCALE GENOMIC DNA]</scope>
    <source>
        <strain evidence="3 4">JCM 16365</strain>
    </source>
</reference>
<evidence type="ECO:0000313" key="3">
    <source>
        <dbReference type="EMBL" id="GAA2580633.1"/>
    </source>
</evidence>
<dbReference type="PANTHER" id="PTHR46268">
    <property type="entry name" value="STRESS RESPONSE PROTEIN NHAX"/>
    <property type="match status" value="1"/>
</dbReference>
<dbReference type="SUPFAM" id="SSF52402">
    <property type="entry name" value="Adenine nucleotide alpha hydrolases-like"/>
    <property type="match status" value="2"/>
</dbReference>
<dbReference type="InterPro" id="IPR006015">
    <property type="entry name" value="Universal_stress_UspA"/>
</dbReference>
<dbReference type="PANTHER" id="PTHR46268:SF6">
    <property type="entry name" value="UNIVERSAL STRESS PROTEIN UP12"/>
    <property type="match status" value="1"/>
</dbReference>
<dbReference type="InterPro" id="IPR014729">
    <property type="entry name" value="Rossmann-like_a/b/a_fold"/>
</dbReference>
<dbReference type="Pfam" id="PF00582">
    <property type="entry name" value="Usp"/>
    <property type="match status" value="2"/>
</dbReference>
<dbReference type="InterPro" id="IPR006016">
    <property type="entry name" value="UspA"/>
</dbReference>
<gene>
    <name evidence="3" type="ORF">GCM10009862_19780</name>
</gene>
<evidence type="ECO:0000256" key="1">
    <source>
        <dbReference type="ARBA" id="ARBA00008791"/>
    </source>
</evidence>
<accession>A0ABN3PEL4</accession>
<evidence type="ECO:0000259" key="2">
    <source>
        <dbReference type="Pfam" id="PF00582"/>
    </source>
</evidence>
<keyword evidence="4" id="KW-1185">Reference proteome</keyword>
<dbReference type="PRINTS" id="PR01438">
    <property type="entry name" value="UNVRSLSTRESS"/>
</dbReference>
<dbReference type="CDD" id="cd00293">
    <property type="entry name" value="USP-like"/>
    <property type="match status" value="1"/>
</dbReference>
<proteinExistence type="inferred from homology"/>
<organism evidence="3 4">
    <name type="scientific">Microbacterium binotii</name>
    <dbReference type="NCBI Taxonomy" id="462710"/>
    <lineage>
        <taxon>Bacteria</taxon>
        <taxon>Bacillati</taxon>
        <taxon>Actinomycetota</taxon>
        <taxon>Actinomycetes</taxon>
        <taxon>Micrococcales</taxon>
        <taxon>Microbacteriaceae</taxon>
        <taxon>Microbacterium</taxon>
    </lineage>
</organism>
<feature type="domain" description="UspA" evidence="2">
    <location>
        <begin position="141"/>
        <end position="276"/>
    </location>
</feature>
<comment type="similarity">
    <text evidence="1">Belongs to the universal stress protein A family.</text>
</comment>
<dbReference type="RefSeq" id="WP_344229064.1">
    <property type="nucleotide sequence ID" value="NZ_BAAARI010000012.1"/>
</dbReference>
<protein>
    <recommendedName>
        <fullName evidence="2">UspA domain-containing protein</fullName>
    </recommendedName>
</protein>
<name>A0ABN3PEL4_9MICO</name>